<dbReference type="SUPFAM" id="SSF52096">
    <property type="entry name" value="ClpP/crotonase"/>
    <property type="match status" value="1"/>
</dbReference>
<name>A0A0F9SPY5_9ZZZZ</name>
<evidence type="ECO:0000313" key="1">
    <source>
        <dbReference type="EMBL" id="KKN71105.1"/>
    </source>
</evidence>
<organism evidence="1">
    <name type="scientific">marine sediment metagenome</name>
    <dbReference type="NCBI Taxonomy" id="412755"/>
    <lineage>
        <taxon>unclassified sequences</taxon>
        <taxon>metagenomes</taxon>
        <taxon>ecological metagenomes</taxon>
    </lineage>
</organism>
<evidence type="ECO:0008006" key="2">
    <source>
        <dbReference type="Google" id="ProtNLM"/>
    </source>
</evidence>
<dbReference type="AlphaFoldDB" id="A0A0F9SPY5"/>
<dbReference type="PANTHER" id="PTHR11941:SF54">
    <property type="entry name" value="ENOYL-COA HYDRATASE, MITOCHONDRIAL"/>
    <property type="match status" value="1"/>
</dbReference>
<proteinExistence type="predicted"/>
<gene>
    <name evidence="1" type="ORF">LCGC14_0424180</name>
</gene>
<dbReference type="GO" id="GO:0003824">
    <property type="term" value="F:catalytic activity"/>
    <property type="evidence" value="ECO:0007669"/>
    <property type="project" value="UniProtKB-ARBA"/>
</dbReference>
<dbReference type="EMBL" id="LAZR01000390">
    <property type="protein sequence ID" value="KKN71105.1"/>
    <property type="molecule type" value="Genomic_DNA"/>
</dbReference>
<accession>A0A0F9SPY5</accession>
<dbReference type="InterPro" id="IPR029045">
    <property type="entry name" value="ClpP/crotonase-like_dom_sf"/>
</dbReference>
<comment type="caution">
    <text evidence="1">The sequence shown here is derived from an EMBL/GenBank/DDBJ whole genome shotgun (WGS) entry which is preliminary data.</text>
</comment>
<protein>
    <recommendedName>
        <fullName evidence="2">Enoyl-CoA hydratase</fullName>
    </recommendedName>
</protein>
<dbReference type="Pfam" id="PF00378">
    <property type="entry name" value="ECH_1"/>
    <property type="match status" value="1"/>
</dbReference>
<sequence>MIDFDREGSVWVATINRPDKANSLTHDMLVALAEFMEDAQAARAVILTGHGKVFSAGADLDEARAGLAVSDIWERLSGAIAALPGLSICAMNGTLAGGAMGMALACDLRICVPSAKFFYPVMKLGFLPQPSDPARMAALIGPSRSKLILMGGQKITADEALNFGLVDRIVADDALMESARSIVSDTIAAAPDIASGIKSMCAASASPAEVL</sequence>
<dbReference type="Gene3D" id="3.90.226.10">
    <property type="entry name" value="2-enoyl-CoA Hydratase, Chain A, domain 1"/>
    <property type="match status" value="1"/>
</dbReference>
<dbReference type="PANTHER" id="PTHR11941">
    <property type="entry name" value="ENOYL-COA HYDRATASE-RELATED"/>
    <property type="match status" value="1"/>
</dbReference>
<dbReference type="GO" id="GO:0006635">
    <property type="term" value="P:fatty acid beta-oxidation"/>
    <property type="evidence" value="ECO:0007669"/>
    <property type="project" value="TreeGrafter"/>
</dbReference>
<reference evidence="1" key="1">
    <citation type="journal article" date="2015" name="Nature">
        <title>Complex archaea that bridge the gap between prokaryotes and eukaryotes.</title>
        <authorList>
            <person name="Spang A."/>
            <person name="Saw J.H."/>
            <person name="Jorgensen S.L."/>
            <person name="Zaremba-Niedzwiedzka K."/>
            <person name="Martijn J."/>
            <person name="Lind A.E."/>
            <person name="van Eijk R."/>
            <person name="Schleper C."/>
            <person name="Guy L."/>
            <person name="Ettema T.J."/>
        </authorList>
    </citation>
    <scope>NUCLEOTIDE SEQUENCE</scope>
</reference>
<dbReference type="CDD" id="cd06558">
    <property type="entry name" value="crotonase-like"/>
    <property type="match status" value="1"/>
</dbReference>
<dbReference type="InterPro" id="IPR001753">
    <property type="entry name" value="Enoyl-CoA_hydra/iso"/>
</dbReference>